<comment type="caution">
    <text evidence="5">The sequence shown here is derived from an EMBL/GenBank/DDBJ whole genome shotgun (WGS) entry which is preliminary data.</text>
</comment>
<proteinExistence type="predicted"/>
<reference evidence="5 6" key="1">
    <citation type="submission" date="2019-05" db="EMBL/GenBank/DDBJ databases">
        <title>The metagenome of a microbial culture collection derived from dairy environment covers the genomic content of the human microbiome.</title>
        <authorList>
            <person name="Roder T."/>
            <person name="Wuthrich D."/>
            <person name="Sattari Z."/>
            <person name="Von Ah U."/>
            <person name="Bar C."/>
            <person name="Ronchi F."/>
            <person name="Macpherson A.J."/>
            <person name="Ganal-Vonarburg S.C."/>
            <person name="Bruggmann R."/>
            <person name="Vergeres G."/>
        </authorList>
    </citation>
    <scope>NUCLEOTIDE SEQUENCE [LARGE SCALE GENOMIC DNA]</scope>
    <source>
        <strain evidence="5 6">FAM 24235</strain>
    </source>
</reference>
<dbReference type="Proteomes" id="UP000307201">
    <property type="component" value="Unassembled WGS sequence"/>
</dbReference>
<gene>
    <name evidence="5" type="ORF">FEZ48_13750</name>
</gene>
<dbReference type="InterPro" id="IPR011663">
    <property type="entry name" value="UTRA"/>
</dbReference>
<dbReference type="InterPro" id="IPR028978">
    <property type="entry name" value="Chorismate_lyase_/UTRA_dom_sf"/>
</dbReference>
<evidence type="ECO:0000256" key="2">
    <source>
        <dbReference type="ARBA" id="ARBA00023125"/>
    </source>
</evidence>
<organism evidence="5 6">
    <name type="scientific">Marinilactibacillus psychrotolerans</name>
    <dbReference type="NCBI Taxonomy" id="191770"/>
    <lineage>
        <taxon>Bacteria</taxon>
        <taxon>Bacillati</taxon>
        <taxon>Bacillota</taxon>
        <taxon>Bacilli</taxon>
        <taxon>Lactobacillales</taxon>
        <taxon>Carnobacteriaceae</taxon>
        <taxon>Marinilactibacillus</taxon>
    </lineage>
</organism>
<dbReference type="CDD" id="cd07377">
    <property type="entry name" value="WHTH_GntR"/>
    <property type="match status" value="1"/>
</dbReference>
<dbReference type="AlphaFoldDB" id="A0A5R9BVE6"/>
<dbReference type="InterPro" id="IPR036390">
    <property type="entry name" value="WH_DNA-bd_sf"/>
</dbReference>
<name>A0A5R9BVE6_9LACT</name>
<keyword evidence="2" id="KW-0238">DNA-binding</keyword>
<evidence type="ECO:0000256" key="1">
    <source>
        <dbReference type="ARBA" id="ARBA00023015"/>
    </source>
</evidence>
<dbReference type="SUPFAM" id="SSF46785">
    <property type="entry name" value="Winged helix' DNA-binding domain"/>
    <property type="match status" value="1"/>
</dbReference>
<feature type="domain" description="HTH gntR-type" evidence="4">
    <location>
        <begin position="4"/>
        <end position="72"/>
    </location>
</feature>
<dbReference type="Pfam" id="PF00392">
    <property type="entry name" value="GntR"/>
    <property type="match status" value="1"/>
</dbReference>
<dbReference type="SUPFAM" id="SSF64288">
    <property type="entry name" value="Chorismate lyase-like"/>
    <property type="match status" value="1"/>
</dbReference>
<accession>A0A5R9BVE6</accession>
<dbReference type="GO" id="GO:0003700">
    <property type="term" value="F:DNA-binding transcription factor activity"/>
    <property type="evidence" value="ECO:0007669"/>
    <property type="project" value="InterPro"/>
</dbReference>
<keyword evidence="3" id="KW-0804">Transcription</keyword>
<dbReference type="InterPro" id="IPR050679">
    <property type="entry name" value="Bact_HTH_transcr_reg"/>
</dbReference>
<dbReference type="PRINTS" id="PR00035">
    <property type="entry name" value="HTHGNTR"/>
</dbReference>
<evidence type="ECO:0000256" key="3">
    <source>
        <dbReference type="ARBA" id="ARBA00023163"/>
    </source>
</evidence>
<dbReference type="GO" id="GO:0045892">
    <property type="term" value="P:negative regulation of DNA-templated transcription"/>
    <property type="evidence" value="ECO:0007669"/>
    <property type="project" value="TreeGrafter"/>
</dbReference>
<evidence type="ECO:0000313" key="5">
    <source>
        <dbReference type="EMBL" id="TLQ04233.1"/>
    </source>
</evidence>
<dbReference type="EMBL" id="VBTE01000084">
    <property type="protein sequence ID" value="TLQ04233.1"/>
    <property type="molecule type" value="Genomic_DNA"/>
</dbReference>
<evidence type="ECO:0000259" key="4">
    <source>
        <dbReference type="PROSITE" id="PS50949"/>
    </source>
</evidence>
<dbReference type="Pfam" id="PF07702">
    <property type="entry name" value="UTRA"/>
    <property type="match status" value="1"/>
</dbReference>
<evidence type="ECO:0000313" key="6">
    <source>
        <dbReference type="Proteomes" id="UP000307201"/>
    </source>
</evidence>
<dbReference type="SMART" id="SM00345">
    <property type="entry name" value="HTH_GNTR"/>
    <property type="match status" value="1"/>
</dbReference>
<protein>
    <submittedName>
        <fullName evidence="5">GntR family transcriptional regulator</fullName>
    </submittedName>
</protein>
<dbReference type="PANTHER" id="PTHR44846">
    <property type="entry name" value="MANNOSYL-D-GLYCERATE TRANSPORT/METABOLISM SYSTEM REPRESSOR MNGR-RELATED"/>
    <property type="match status" value="1"/>
</dbReference>
<dbReference type="Gene3D" id="3.40.1410.10">
    <property type="entry name" value="Chorismate lyase-like"/>
    <property type="match status" value="1"/>
</dbReference>
<dbReference type="SMART" id="SM00866">
    <property type="entry name" value="UTRA"/>
    <property type="match status" value="1"/>
</dbReference>
<dbReference type="OrthoDB" id="9815017at2"/>
<sequence length="238" mass="27634">MCCSSFYNARKEKLVHRMKENVYKVGEQFPTEKELCKEFDVSRTTVRLALSQLVQEGYLIRQRGKGSFVAEPKVNQILSYTENKFGQQLKAQGIKGKIELKNLEVIPANGTEKEKLKLNENDPIQKIKRIRLANNETTQYEISYVPWNIAPGLTKEQLETSLYSTLKEQHNVSIYKTTEMIEVVLADNDIGHYLNCQTGQPCFYIETIAEDKDGKIIEFSKSYFRGDKTNFRIEREYH</sequence>
<dbReference type="InterPro" id="IPR036388">
    <property type="entry name" value="WH-like_DNA-bd_sf"/>
</dbReference>
<dbReference type="PROSITE" id="PS50949">
    <property type="entry name" value="HTH_GNTR"/>
    <property type="match status" value="1"/>
</dbReference>
<dbReference type="Gene3D" id="1.10.10.10">
    <property type="entry name" value="Winged helix-like DNA-binding domain superfamily/Winged helix DNA-binding domain"/>
    <property type="match status" value="1"/>
</dbReference>
<dbReference type="InterPro" id="IPR000524">
    <property type="entry name" value="Tscrpt_reg_HTH_GntR"/>
</dbReference>
<dbReference type="RefSeq" id="WP_138473221.1">
    <property type="nucleotide sequence ID" value="NZ_VBTE01000084.1"/>
</dbReference>
<keyword evidence="1" id="KW-0805">Transcription regulation</keyword>
<dbReference type="GO" id="GO:0003677">
    <property type="term" value="F:DNA binding"/>
    <property type="evidence" value="ECO:0007669"/>
    <property type="project" value="UniProtKB-KW"/>
</dbReference>
<dbReference type="PANTHER" id="PTHR44846:SF1">
    <property type="entry name" value="MANNOSYL-D-GLYCERATE TRANSPORT_METABOLISM SYSTEM REPRESSOR MNGR-RELATED"/>
    <property type="match status" value="1"/>
</dbReference>